<dbReference type="GeneID" id="8852727"/>
<gene>
    <name evidence="5" type="ORF">NAEGRDRAFT_3632</name>
</gene>
<keyword evidence="6" id="KW-1185">Reference proteome</keyword>
<dbReference type="PANTHER" id="PTHR23044">
    <property type="entry name" value="3'-5' EXONUCLEASE ERI1-RELATED"/>
    <property type="match status" value="1"/>
</dbReference>
<dbReference type="STRING" id="5762.D2UZ65"/>
<sequence>FKYICVLDFEAVFADDCKTNRNYDMEIIEFPSVLLKFESEKQLVVVDEIQNYVKTRRIPKINEECTKLTGITQEMVESGVSFEEALKRHNEWLMSHLGEKPTKDNILMATCGDWDLKTMIPHQVFFEKQTISLIGSHFTQWCNVKDVFAKFYNMEKVNGMLTMLNALKLPLLGKHHSGIDDCKNIARVVCKMAQQGCHFNAT</sequence>
<dbReference type="Pfam" id="PF00929">
    <property type="entry name" value="RNase_T"/>
    <property type="match status" value="1"/>
</dbReference>
<feature type="domain" description="Exonuclease" evidence="4">
    <location>
        <begin position="3"/>
        <end position="198"/>
    </location>
</feature>
<reference evidence="5 6" key="1">
    <citation type="journal article" date="2010" name="Cell">
        <title>The genome of Naegleria gruberi illuminates early eukaryotic versatility.</title>
        <authorList>
            <person name="Fritz-Laylin L.K."/>
            <person name="Prochnik S.E."/>
            <person name="Ginger M.L."/>
            <person name="Dacks J.B."/>
            <person name="Carpenter M.L."/>
            <person name="Field M.C."/>
            <person name="Kuo A."/>
            <person name="Paredez A."/>
            <person name="Chapman J."/>
            <person name="Pham J."/>
            <person name="Shu S."/>
            <person name="Neupane R."/>
            <person name="Cipriano M."/>
            <person name="Mancuso J."/>
            <person name="Tu H."/>
            <person name="Salamov A."/>
            <person name="Lindquist E."/>
            <person name="Shapiro H."/>
            <person name="Lucas S."/>
            <person name="Grigoriev I.V."/>
            <person name="Cande W.Z."/>
            <person name="Fulton C."/>
            <person name="Rokhsar D.S."/>
            <person name="Dawson S.C."/>
        </authorList>
    </citation>
    <scope>NUCLEOTIDE SEQUENCE [LARGE SCALE GENOMIC DNA]</scope>
    <source>
        <strain evidence="5 6">NEG-M</strain>
    </source>
</reference>
<dbReference type="EMBL" id="GG738846">
    <property type="protein sequence ID" value="EFC50098.1"/>
    <property type="molecule type" value="Genomic_DNA"/>
</dbReference>
<evidence type="ECO:0000313" key="6">
    <source>
        <dbReference type="Proteomes" id="UP000006671"/>
    </source>
</evidence>
<dbReference type="Gene3D" id="3.30.420.10">
    <property type="entry name" value="Ribonuclease H-like superfamily/Ribonuclease H"/>
    <property type="match status" value="1"/>
</dbReference>
<dbReference type="SMART" id="SM00479">
    <property type="entry name" value="EXOIII"/>
    <property type="match status" value="1"/>
</dbReference>
<dbReference type="SUPFAM" id="SSF53098">
    <property type="entry name" value="Ribonuclease H-like"/>
    <property type="match status" value="1"/>
</dbReference>
<dbReference type="PANTHER" id="PTHR23044:SF61">
    <property type="entry name" value="3'-5' EXORIBONUCLEASE 1-RELATED"/>
    <property type="match status" value="1"/>
</dbReference>
<dbReference type="VEuPathDB" id="AmoebaDB:NAEGRDRAFT_3632"/>
<feature type="non-terminal residue" evidence="5">
    <location>
        <position position="1"/>
    </location>
</feature>
<name>D2UZ65_NAEGR</name>
<dbReference type="InterPro" id="IPR051274">
    <property type="entry name" value="3-5_Exoribonuclease"/>
</dbReference>
<feature type="non-terminal residue" evidence="5">
    <location>
        <position position="202"/>
    </location>
</feature>
<protein>
    <submittedName>
        <fullName evidence="5">Predicted protein</fullName>
    </submittedName>
</protein>
<evidence type="ECO:0000256" key="2">
    <source>
        <dbReference type="ARBA" id="ARBA00022801"/>
    </source>
</evidence>
<evidence type="ECO:0000256" key="3">
    <source>
        <dbReference type="ARBA" id="ARBA00022839"/>
    </source>
</evidence>
<dbReference type="InterPro" id="IPR036397">
    <property type="entry name" value="RNaseH_sf"/>
</dbReference>
<dbReference type="InterPro" id="IPR012337">
    <property type="entry name" value="RNaseH-like_sf"/>
</dbReference>
<accession>D2UZ65</accession>
<keyword evidence="1" id="KW-0540">Nuclease</keyword>
<dbReference type="GO" id="GO:0003676">
    <property type="term" value="F:nucleic acid binding"/>
    <property type="evidence" value="ECO:0007669"/>
    <property type="project" value="InterPro"/>
</dbReference>
<keyword evidence="3" id="KW-0269">Exonuclease</keyword>
<dbReference type="KEGG" id="ngr:NAEGRDRAFT_3632"/>
<proteinExistence type="predicted"/>
<evidence type="ECO:0000256" key="1">
    <source>
        <dbReference type="ARBA" id="ARBA00022722"/>
    </source>
</evidence>
<dbReference type="InterPro" id="IPR047201">
    <property type="entry name" value="ERI-1_3'hExo-like"/>
</dbReference>
<dbReference type="OrthoDB" id="448399at2759"/>
<dbReference type="InterPro" id="IPR013520">
    <property type="entry name" value="Ribonucl_H"/>
</dbReference>
<dbReference type="OMA" id="TWTDWDI"/>
<dbReference type="Proteomes" id="UP000006671">
    <property type="component" value="Unassembled WGS sequence"/>
</dbReference>
<dbReference type="InParanoid" id="D2UZ65"/>
<dbReference type="FunCoup" id="D2UZ65">
    <property type="interactions" value="260"/>
</dbReference>
<dbReference type="RefSeq" id="XP_002682842.1">
    <property type="nucleotide sequence ID" value="XM_002682796.1"/>
</dbReference>
<evidence type="ECO:0000313" key="5">
    <source>
        <dbReference type="EMBL" id="EFC50098.1"/>
    </source>
</evidence>
<dbReference type="eggNOG" id="KOG0542">
    <property type="taxonomic scope" value="Eukaryota"/>
</dbReference>
<dbReference type="CDD" id="cd06133">
    <property type="entry name" value="ERI-1_3'hExo_like"/>
    <property type="match status" value="1"/>
</dbReference>
<dbReference type="AlphaFoldDB" id="D2UZ65"/>
<evidence type="ECO:0000259" key="4">
    <source>
        <dbReference type="SMART" id="SM00479"/>
    </source>
</evidence>
<organism evidence="6">
    <name type="scientific">Naegleria gruberi</name>
    <name type="common">Amoeba</name>
    <dbReference type="NCBI Taxonomy" id="5762"/>
    <lineage>
        <taxon>Eukaryota</taxon>
        <taxon>Discoba</taxon>
        <taxon>Heterolobosea</taxon>
        <taxon>Tetramitia</taxon>
        <taxon>Eutetramitia</taxon>
        <taxon>Vahlkampfiidae</taxon>
        <taxon>Naegleria</taxon>
    </lineage>
</organism>
<dbReference type="GO" id="GO:0000175">
    <property type="term" value="F:3'-5'-RNA exonuclease activity"/>
    <property type="evidence" value="ECO:0007669"/>
    <property type="project" value="InterPro"/>
</dbReference>
<keyword evidence="2" id="KW-0378">Hydrolase</keyword>